<comment type="catalytic activity">
    <reaction evidence="9">
        <text>N-terminal S-1,2-diacyl-sn-glyceryl-L-cysteinyl-[lipoprotein] + a glycerophospholipid = N-acyl-S-1,2-diacyl-sn-glyceryl-L-cysteinyl-[lipoprotein] + a 2-acyl-sn-glycero-3-phospholipid + H(+)</text>
        <dbReference type="Rhea" id="RHEA:48228"/>
        <dbReference type="Rhea" id="RHEA-COMP:14681"/>
        <dbReference type="Rhea" id="RHEA-COMP:14684"/>
        <dbReference type="ChEBI" id="CHEBI:15378"/>
        <dbReference type="ChEBI" id="CHEBI:136912"/>
        <dbReference type="ChEBI" id="CHEBI:140656"/>
        <dbReference type="ChEBI" id="CHEBI:140657"/>
        <dbReference type="ChEBI" id="CHEBI:140660"/>
        <dbReference type="EC" id="2.3.1.269"/>
    </reaction>
</comment>
<feature type="transmembrane region" description="Helical" evidence="9">
    <location>
        <begin position="547"/>
        <end position="569"/>
    </location>
</feature>
<feature type="transmembrane region" description="Helical" evidence="9">
    <location>
        <begin position="30"/>
        <end position="47"/>
    </location>
</feature>
<dbReference type="PROSITE" id="PS50263">
    <property type="entry name" value="CN_HYDROLASE"/>
    <property type="match status" value="1"/>
</dbReference>
<comment type="function">
    <text evidence="9">Catalyzes the phospholipid dependent N-acylation of the N-terminal cysteine of apolipoprotein, the last step in lipoprotein maturation.</text>
</comment>
<evidence type="ECO:0000313" key="12">
    <source>
        <dbReference type="Proteomes" id="UP001371305"/>
    </source>
</evidence>
<dbReference type="PANTHER" id="PTHR38686">
    <property type="entry name" value="APOLIPOPROTEIN N-ACYLTRANSFERASE"/>
    <property type="match status" value="1"/>
</dbReference>
<evidence type="ECO:0000313" key="11">
    <source>
        <dbReference type="EMBL" id="MEK7950481.1"/>
    </source>
</evidence>
<keyword evidence="3 9" id="KW-1003">Cell membrane</keyword>
<comment type="similarity">
    <text evidence="2 9">Belongs to the CN hydrolase family. Apolipoprotein N-acyltransferase subfamily.</text>
</comment>
<feature type="transmembrane region" description="Helical" evidence="9">
    <location>
        <begin position="122"/>
        <end position="144"/>
    </location>
</feature>
<evidence type="ECO:0000256" key="8">
    <source>
        <dbReference type="ARBA" id="ARBA00023315"/>
    </source>
</evidence>
<dbReference type="GO" id="GO:0016746">
    <property type="term" value="F:acyltransferase activity"/>
    <property type="evidence" value="ECO:0007669"/>
    <property type="project" value="UniProtKB-KW"/>
</dbReference>
<comment type="caution">
    <text evidence="11">The sequence shown here is derived from an EMBL/GenBank/DDBJ whole genome shotgun (WGS) entry which is preliminary data.</text>
</comment>
<evidence type="ECO:0000256" key="4">
    <source>
        <dbReference type="ARBA" id="ARBA00022679"/>
    </source>
</evidence>
<dbReference type="InterPro" id="IPR045378">
    <property type="entry name" value="LNT_N"/>
</dbReference>
<feature type="transmembrane region" description="Helical" evidence="9">
    <location>
        <begin position="80"/>
        <end position="101"/>
    </location>
</feature>
<feature type="transmembrane region" description="Helical" evidence="9">
    <location>
        <begin position="54"/>
        <end position="74"/>
    </location>
</feature>
<evidence type="ECO:0000256" key="5">
    <source>
        <dbReference type="ARBA" id="ARBA00022692"/>
    </source>
</evidence>
<dbReference type="RefSeq" id="WP_341404086.1">
    <property type="nucleotide sequence ID" value="NZ_JBBUKT010000002.1"/>
</dbReference>
<sequence length="585" mass="64417">MKKLLFLRPLAAVASGFGIAALFPPYGLSQIIWIVLLPILFALWSLGERRRKRNAFGLGLLTGLAFFLPNLAWLRSVSDVGWVALSVYLALFPAVWALFAATWGNPWRGEERGLFHVPRHALACALVWTGLEWLRSWLFTGFGWNTLGTGFHQTLIFAQSADLLGAIGLSILPVFVQGVLLQVFVRRVPRFQADGMGMRRRIALGSVVLVMVGSYGYGMWRMISALKVDSIRLNALLVQLNIPQEAAHQLWSATDIHLGYEDETLEALGVVDGEAVHPINPQGKLPTKPDWVLWPETALTGRLLRTDNGEWAMGQDNYTTLDRIREGGDDFTLMLGLNEMEADREGDEFVMKSDARVWNSLAVIPAQNPEKELQTFRKHHLVIFGEYIPFVDKLPFLAKIYEQQSGVKYGGAFSMGESLDPLPVGIRGETVGVIPSVCFEDTVPRLLRKFVRGGPQVIVNVTNDGWFKESAGAAQHFANARFRAIELRRPMIRCANTGVSAAITATGSTVHPDGGKLQELRDPSGSTFTRGHLLTELDIPKNPPTTLYAIIGDWGVIVLAVVGVLLGAIPALRERKAGTPPLSPS</sequence>
<dbReference type="Pfam" id="PF00795">
    <property type="entry name" value="CN_hydrolase"/>
    <property type="match status" value="1"/>
</dbReference>
<dbReference type="Pfam" id="PF20154">
    <property type="entry name" value="LNT_N"/>
    <property type="match status" value="1"/>
</dbReference>
<dbReference type="Proteomes" id="UP001371305">
    <property type="component" value="Unassembled WGS sequence"/>
</dbReference>
<feature type="transmembrane region" description="Helical" evidence="9">
    <location>
        <begin position="202"/>
        <end position="220"/>
    </location>
</feature>
<evidence type="ECO:0000256" key="6">
    <source>
        <dbReference type="ARBA" id="ARBA00022989"/>
    </source>
</evidence>
<evidence type="ECO:0000256" key="7">
    <source>
        <dbReference type="ARBA" id="ARBA00023136"/>
    </source>
</evidence>
<dbReference type="Gene3D" id="3.60.110.10">
    <property type="entry name" value="Carbon-nitrogen hydrolase"/>
    <property type="match status" value="1"/>
</dbReference>
<evidence type="ECO:0000256" key="1">
    <source>
        <dbReference type="ARBA" id="ARBA00004651"/>
    </source>
</evidence>
<dbReference type="InterPro" id="IPR004563">
    <property type="entry name" value="Apolipo_AcylTrfase"/>
</dbReference>
<comment type="subcellular location">
    <subcellularLocation>
        <location evidence="1 9">Cell membrane</location>
        <topology evidence="1 9">Multi-pass membrane protein</topology>
    </subcellularLocation>
</comment>
<dbReference type="SUPFAM" id="SSF56317">
    <property type="entry name" value="Carbon-nitrogen hydrolase"/>
    <property type="match status" value="1"/>
</dbReference>
<accession>A0ABU9AS90</accession>
<dbReference type="CDD" id="cd07571">
    <property type="entry name" value="ALP_N-acyl_transferase"/>
    <property type="match status" value="1"/>
</dbReference>
<dbReference type="PANTHER" id="PTHR38686:SF1">
    <property type="entry name" value="APOLIPOPROTEIN N-ACYLTRANSFERASE"/>
    <property type="match status" value="1"/>
</dbReference>
<keyword evidence="12" id="KW-1185">Reference proteome</keyword>
<feature type="domain" description="CN hydrolase" evidence="10">
    <location>
        <begin position="238"/>
        <end position="539"/>
    </location>
</feature>
<keyword evidence="7 9" id="KW-0472">Membrane</keyword>
<dbReference type="EMBL" id="JBBUKT010000002">
    <property type="protein sequence ID" value="MEK7950481.1"/>
    <property type="molecule type" value="Genomic_DNA"/>
</dbReference>
<dbReference type="NCBIfam" id="TIGR00546">
    <property type="entry name" value="lnt"/>
    <property type="match status" value="1"/>
</dbReference>
<dbReference type="InterPro" id="IPR003010">
    <property type="entry name" value="C-N_Hydrolase"/>
</dbReference>
<organism evidence="11 12">
    <name type="scientific">Luteolibacter soli</name>
    <dbReference type="NCBI Taxonomy" id="3135280"/>
    <lineage>
        <taxon>Bacteria</taxon>
        <taxon>Pseudomonadati</taxon>
        <taxon>Verrucomicrobiota</taxon>
        <taxon>Verrucomicrobiia</taxon>
        <taxon>Verrucomicrobiales</taxon>
        <taxon>Verrucomicrobiaceae</taxon>
        <taxon>Luteolibacter</taxon>
    </lineage>
</organism>
<reference evidence="11 12" key="1">
    <citation type="submission" date="2024-04" db="EMBL/GenBank/DDBJ databases">
        <title>Luteolibacter sp. isolated from soil.</title>
        <authorList>
            <person name="An J."/>
        </authorList>
    </citation>
    <scope>NUCLEOTIDE SEQUENCE [LARGE SCALE GENOMIC DNA]</scope>
    <source>
        <strain evidence="11 12">Y139</strain>
    </source>
</reference>
<keyword evidence="8 9" id="KW-0012">Acyltransferase</keyword>
<evidence type="ECO:0000256" key="2">
    <source>
        <dbReference type="ARBA" id="ARBA00010065"/>
    </source>
</evidence>
<evidence type="ECO:0000259" key="10">
    <source>
        <dbReference type="PROSITE" id="PS50263"/>
    </source>
</evidence>
<dbReference type="HAMAP" id="MF_01148">
    <property type="entry name" value="Lnt"/>
    <property type="match status" value="1"/>
</dbReference>
<comment type="pathway">
    <text evidence="9">Protein modification; lipoprotein biosynthesis (N-acyl transfer).</text>
</comment>
<keyword evidence="6 9" id="KW-1133">Transmembrane helix</keyword>
<gene>
    <name evidence="9 11" type="primary">lnt</name>
    <name evidence="11" type="ORF">WKV53_08240</name>
</gene>
<protein>
    <recommendedName>
        <fullName evidence="9">Apolipoprotein N-acyltransferase</fullName>
        <shortName evidence="9">ALP N-acyltransferase</shortName>
        <ecNumber evidence="9">2.3.1.269</ecNumber>
    </recommendedName>
</protein>
<evidence type="ECO:0000256" key="3">
    <source>
        <dbReference type="ARBA" id="ARBA00022475"/>
    </source>
</evidence>
<proteinExistence type="inferred from homology"/>
<keyword evidence="5 9" id="KW-0812">Transmembrane</keyword>
<evidence type="ECO:0000256" key="9">
    <source>
        <dbReference type="HAMAP-Rule" id="MF_01148"/>
    </source>
</evidence>
<dbReference type="InterPro" id="IPR036526">
    <property type="entry name" value="C-N_Hydrolase_sf"/>
</dbReference>
<keyword evidence="4 9" id="KW-0808">Transferase</keyword>
<feature type="transmembrane region" description="Helical" evidence="9">
    <location>
        <begin position="156"/>
        <end position="181"/>
    </location>
</feature>
<dbReference type="EC" id="2.3.1.269" evidence="9"/>
<name>A0ABU9AS90_9BACT</name>